<dbReference type="InterPro" id="IPR052895">
    <property type="entry name" value="HetReg/Transcr_Mod"/>
</dbReference>
<dbReference type="GeneID" id="85315250"/>
<protein>
    <recommendedName>
        <fullName evidence="3">Heterokaryon incompatibility domain-containing protein</fullName>
    </recommendedName>
</protein>
<proteinExistence type="predicted"/>
<name>A0AAJ0BQR6_9PEZI</name>
<keyword evidence="2" id="KW-1185">Reference proteome</keyword>
<dbReference type="PANTHER" id="PTHR24148:SF64">
    <property type="entry name" value="HETEROKARYON INCOMPATIBILITY DOMAIN-CONTAINING PROTEIN"/>
    <property type="match status" value="1"/>
</dbReference>
<dbReference type="Proteomes" id="UP001244011">
    <property type="component" value="Unassembled WGS sequence"/>
</dbReference>
<dbReference type="Pfam" id="PF26639">
    <property type="entry name" value="Het-6_barrel"/>
    <property type="match status" value="1"/>
</dbReference>
<sequence>MGLNGLPPPDSRAWGSLFHLFNRPWFSRIWSSKKYTSTSALRDMSKYFTQTRLNIINMRGDHFGRQNQPPHSLLDGGKRFDATDPRDKVYVLMNFPAFCREALDLVPDYSATVQAVYADATEASIRHSQSLHILTCVDRDPENHRPDTKPNLSSVCNVLHLLGFELDTIADVCEIVSPGSAATSSAAKPAVFTPSAPWEPYIVPGDGPYPTEAAVVAAYVMTLTAGCREHDGVFALHCAPEMVPAQFVEFVAWLQRLRGGSGVDGGGDDAAGSPYPPGLYSESRPFLPEVASADVNALAAHFRTMVGAYTVGRCLFRTRKGYLGLGSHEPQSGDLVCIFFGGAVPFLLRRRDGGSGYELVGDAYVHGVMQGETGDMWLRGETECQTFDLR</sequence>
<comment type="caution">
    <text evidence="1">The sequence shown here is derived from an EMBL/GenBank/DDBJ whole genome shotgun (WGS) entry which is preliminary data.</text>
</comment>
<evidence type="ECO:0000313" key="1">
    <source>
        <dbReference type="EMBL" id="KAK1762744.1"/>
    </source>
</evidence>
<gene>
    <name evidence="1" type="ORF">QBC33DRAFT_599931</name>
</gene>
<dbReference type="RefSeq" id="XP_060278957.1">
    <property type="nucleotide sequence ID" value="XM_060432063.1"/>
</dbReference>
<accession>A0AAJ0BQR6</accession>
<reference evidence="1" key="1">
    <citation type="submission" date="2023-06" db="EMBL/GenBank/DDBJ databases">
        <title>Genome-scale phylogeny and comparative genomics of the fungal order Sordariales.</title>
        <authorList>
            <consortium name="Lawrence Berkeley National Laboratory"/>
            <person name="Hensen N."/>
            <person name="Bonometti L."/>
            <person name="Westerberg I."/>
            <person name="Brannstrom I.O."/>
            <person name="Guillou S."/>
            <person name="Cros-Aarteil S."/>
            <person name="Calhoun S."/>
            <person name="Haridas S."/>
            <person name="Kuo A."/>
            <person name="Mondo S."/>
            <person name="Pangilinan J."/>
            <person name="Riley R."/>
            <person name="Labutti K."/>
            <person name="Andreopoulos B."/>
            <person name="Lipzen A."/>
            <person name="Chen C."/>
            <person name="Yanf M."/>
            <person name="Daum C."/>
            <person name="Ng V."/>
            <person name="Clum A."/>
            <person name="Steindorff A."/>
            <person name="Ohm R."/>
            <person name="Martin F."/>
            <person name="Silar P."/>
            <person name="Natvig D."/>
            <person name="Lalanne C."/>
            <person name="Gautier V."/>
            <person name="Ament-Velasquez S.L."/>
            <person name="Kruys A."/>
            <person name="Hutchinson M.I."/>
            <person name="Powell A.J."/>
            <person name="Barry K."/>
            <person name="Miller A.N."/>
            <person name="Grigoriev I.V."/>
            <person name="Debuchy R."/>
            <person name="Gladieux P."/>
            <person name="Thoren M.H."/>
            <person name="Johannesson H."/>
        </authorList>
    </citation>
    <scope>NUCLEOTIDE SEQUENCE</scope>
    <source>
        <strain evidence="1">8032-3</strain>
    </source>
</reference>
<evidence type="ECO:0008006" key="3">
    <source>
        <dbReference type="Google" id="ProtNLM"/>
    </source>
</evidence>
<evidence type="ECO:0000313" key="2">
    <source>
        <dbReference type="Proteomes" id="UP001244011"/>
    </source>
</evidence>
<dbReference type="EMBL" id="MU839034">
    <property type="protein sequence ID" value="KAK1762744.1"/>
    <property type="molecule type" value="Genomic_DNA"/>
</dbReference>
<dbReference type="AlphaFoldDB" id="A0AAJ0BQR6"/>
<dbReference type="PANTHER" id="PTHR24148">
    <property type="entry name" value="ANKYRIN REPEAT DOMAIN-CONTAINING PROTEIN 39 HOMOLOG-RELATED"/>
    <property type="match status" value="1"/>
</dbReference>
<organism evidence="1 2">
    <name type="scientific">Phialemonium atrogriseum</name>
    <dbReference type="NCBI Taxonomy" id="1093897"/>
    <lineage>
        <taxon>Eukaryota</taxon>
        <taxon>Fungi</taxon>
        <taxon>Dikarya</taxon>
        <taxon>Ascomycota</taxon>
        <taxon>Pezizomycotina</taxon>
        <taxon>Sordariomycetes</taxon>
        <taxon>Sordariomycetidae</taxon>
        <taxon>Cephalothecales</taxon>
        <taxon>Cephalothecaceae</taxon>
        <taxon>Phialemonium</taxon>
    </lineage>
</organism>